<sequence>MSVNNFETIYYGLFKQHYSELLFYATRLVGEDDAEDIVQDVFVELWNNKSKIDFDDHIKSFLYKSVYTRSINFLKHKSVVDSYTSEEKEFFAQKIAYYNYENSEVMARLENMELKKEILSAINDLPDQSRKVFKMSYLYEMKNKEIADILGISLRTVEAHMYKALKILRVKLSHLLLLLICFLGIYE</sequence>
<dbReference type="PANTHER" id="PTHR43133:SF46">
    <property type="entry name" value="RNA POLYMERASE SIGMA-70 FACTOR ECF SUBFAMILY"/>
    <property type="match status" value="1"/>
</dbReference>
<dbReference type="SUPFAM" id="SSF88659">
    <property type="entry name" value="Sigma3 and sigma4 domains of RNA polymerase sigma factors"/>
    <property type="match status" value="1"/>
</dbReference>
<dbReference type="InterPro" id="IPR014284">
    <property type="entry name" value="RNA_pol_sigma-70_dom"/>
</dbReference>
<evidence type="ECO:0000313" key="11">
    <source>
        <dbReference type="Proteomes" id="UP000260814"/>
    </source>
</evidence>
<dbReference type="InterPro" id="IPR013249">
    <property type="entry name" value="RNA_pol_sigma70_r4_t2"/>
</dbReference>
<dbReference type="NCBIfam" id="TIGR02985">
    <property type="entry name" value="Sig70_bacteroi1"/>
    <property type="match status" value="1"/>
</dbReference>
<proteinExistence type="inferred from homology"/>
<name>A0A3E4Z8M3_9BACT</name>
<dbReference type="InterPro" id="IPR007627">
    <property type="entry name" value="RNA_pol_sigma70_r2"/>
</dbReference>
<keyword evidence="5" id="KW-0472">Membrane</keyword>
<evidence type="ECO:0000256" key="4">
    <source>
        <dbReference type="ARBA" id="ARBA00023163"/>
    </source>
</evidence>
<dbReference type="SUPFAM" id="SSF88946">
    <property type="entry name" value="Sigma2 domain of RNA polymerase sigma factors"/>
    <property type="match status" value="1"/>
</dbReference>
<dbReference type="NCBIfam" id="TIGR02937">
    <property type="entry name" value="sigma70-ECF"/>
    <property type="match status" value="1"/>
</dbReference>
<organism evidence="9 11">
    <name type="scientific">Phocaeicola plebeius</name>
    <dbReference type="NCBI Taxonomy" id="310297"/>
    <lineage>
        <taxon>Bacteria</taxon>
        <taxon>Pseudomonadati</taxon>
        <taxon>Bacteroidota</taxon>
        <taxon>Bacteroidia</taxon>
        <taxon>Bacteroidales</taxon>
        <taxon>Bacteroidaceae</taxon>
        <taxon>Phocaeicola</taxon>
    </lineage>
</organism>
<dbReference type="InterPro" id="IPR013325">
    <property type="entry name" value="RNA_pol_sigma_r2"/>
</dbReference>
<evidence type="ECO:0000313" key="12">
    <source>
        <dbReference type="Proteomes" id="UP000260862"/>
    </source>
</evidence>
<gene>
    <name evidence="10" type="ORF">DW653_08985</name>
    <name evidence="9" type="ORF">DXB87_07865</name>
    <name evidence="8" type="ORF">DXD04_03885</name>
</gene>
<evidence type="ECO:0000313" key="9">
    <source>
        <dbReference type="EMBL" id="RGM91414.1"/>
    </source>
</evidence>
<keyword evidence="4" id="KW-0804">Transcription</keyword>
<feature type="domain" description="RNA polymerase sigma factor 70 region 4 type 2" evidence="7">
    <location>
        <begin position="116"/>
        <end position="167"/>
    </location>
</feature>
<feature type="transmembrane region" description="Helical" evidence="5">
    <location>
        <begin position="168"/>
        <end position="186"/>
    </location>
</feature>
<keyword evidence="5" id="KW-0812">Transmembrane</keyword>
<evidence type="ECO:0000259" key="6">
    <source>
        <dbReference type="Pfam" id="PF04542"/>
    </source>
</evidence>
<evidence type="ECO:0000256" key="5">
    <source>
        <dbReference type="SAM" id="Phobius"/>
    </source>
</evidence>
<dbReference type="GO" id="GO:0003677">
    <property type="term" value="F:DNA binding"/>
    <property type="evidence" value="ECO:0007669"/>
    <property type="project" value="InterPro"/>
</dbReference>
<dbReference type="InterPro" id="IPR013324">
    <property type="entry name" value="RNA_pol_sigma_r3/r4-like"/>
</dbReference>
<protein>
    <submittedName>
        <fullName evidence="9">RNA polymerase sigma-70 factor</fullName>
    </submittedName>
</protein>
<dbReference type="InterPro" id="IPR039425">
    <property type="entry name" value="RNA_pol_sigma-70-like"/>
</dbReference>
<dbReference type="AlphaFoldDB" id="A0A3E4Z8M3"/>
<dbReference type="GO" id="GO:0006352">
    <property type="term" value="P:DNA-templated transcription initiation"/>
    <property type="evidence" value="ECO:0007669"/>
    <property type="project" value="InterPro"/>
</dbReference>
<dbReference type="Proteomes" id="UP000260814">
    <property type="component" value="Unassembled WGS sequence"/>
</dbReference>
<dbReference type="Pfam" id="PF04542">
    <property type="entry name" value="Sigma70_r2"/>
    <property type="match status" value="1"/>
</dbReference>
<dbReference type="EMBL" id="QSQT01000005">
    <property type="protein sequence ID" value="RGK57364.1"/>
    <property type="molecule type" value="Genomic_DNA"/>
</dbReference>
<dbReference type="Gene3D" id="1.10.10.10">
    <property type="entry name" value="Winged helix-like DNA-binding domain superfamily/Winged helix DNA-binding domain"/>
    <property type="match status" value="1"/>
</dbReference>
<dbReference type="RefSeq" id="WP_117671058.1">
    <property type="nucleotide sequence ID" value="NZ_CABOGR010000005.1"/>
</dbReference>
<evidence type="ECO:0000313" key="10">
    <source>
        <dbReference type="EMBL" id="RHF90462.1"/>
    </source>
</evidence>
<reference evidence="11 12" key="1">
    <citation type="submission" date="2018-08" db="EMBL/GenBank/DDBJ databases">
        <title>A genome reference for cultivated species of the human gut microbiota.</title>
        <authorList>
            <person name="Zou Y."/>
            <person name="Xue W."/>
            <person name="Luo G."/>
        </authorList>
    </citation>
    <scope>NUCLEOTIDE SEQUENCE [LARGE SCALE GENOMIC DNA]</scope>
    <source>
        <strain evidence="10 13">AM23-23</strain>
        <strain evidence="9 11">OM06-2</strain>
        <strain evidence="8 12">TF10-3AC</strain>
    </source>
</reference>
<keyword evidence="2" id="KW-0805">Transcription regulation</keyword>
<evidence type="ECO:0000256" key="3">
    <source>
        <dbReference type="ARBA" id="ARBA00023082"/>
    </source>
</evidence>
<comment type="similarity">
    <text evidence="1">Belongs to the sigma-70 factor family. ECF subfamily.</text>
</comment>
<evidence type="ECO:0000313" key="8">
    <source>
        <dbReference type="EMBL" id="RGK57364.1"/>
    </source>
</evidence>
<evidence type="ECO:0000313" key="13">
    <source>
        <dbReference type="Proteomes" id="UP000283485"/>
    </source>
</evidence>
<dbReference type="InterPro" id="IPR036388">
    <property type="entry name" value="WH-like_DNA-bd_sf"/>
</dbReference>
<dbReference type="Proteomes" id="UP000260862">
    <property type="component" value="Unassembled WGS sequence"/>
</dbReference>
<keyword evidence="12" id="KW-1185">Reference proteome</keyword>
<accession>A0A3E4Z8M3</accession>
<evidence type="ECO:0000259" key="7">
    <source>
        <dbReference type="Pfam" id="PF08281"/>
    </source>
</evidence>
<dbReference type="PANTHER" id="PTHR43133">
    <property type="entry name" value="RNA POLYMERASE ECF-TYPE SIGMA FACTO"/>
    <property type="match status" value="1"/>
</dbReference>
<evidence type="ECO:0000256" key="1">
    <source>
        <dbReference type="ARBA" id="ARBA00010641"/>
    </source>
</evidence>
<keyword evidence="5" id="KW-1133">Transmembrane helix</keyword>
<keyword evidence="3" id="KW-0731">Sigma factor</keyword>
<dbReference type="EMBL" id="QRHQ01000015">
    <property type="protein sequence ID" value="RHF90462.1"/>
    <property type="molecule type" value="Genomic_DNA"/>
</dbReference>
<dbReference type="EMBL" id="QSTW01000008">
    <property type="protein sequence ID" value="RGM91414.1"/>
    <property type="molecule type" value="Genomic_DNA"/>
</dbReference>
<dbReference type="Proteomes" id="UP000283485">
    <property type="component" value="Unassembled WGS sequence"/>
</dbReference>
<evidence type="ECO:0000256" key="2">
    <source>
        <dbReference type="ARBA" id="ARBA00023015"/>
    </source>
</evidence>
<dbReference type="GO" id="GO:0016987">
    <property type="term" value="F:sigma factor activity"/>
    <property type="evidence" value="ECO:0007669"/>
    <property type="project" value="UniProtKB-KW"/>
</dbReference>
<dbReference type="Gene3D" id="1.10.1740.10">
    <property type="match status" value="1"/>
</dbReference>
<comment type="caution">
    <text evidence="9">The sequence shown here is derived from an EMBL/GenBank/DDBJ whole genome shotgun (WGS) entry which is preliminary data.</text>
</comment>
<dbReference type="CDD" id="cd06171">
    <property type="entry name" value="Sigma70_r4"/>
    <property type="match status" value="1"/>
</dbReference>
<dbReference type="InterPro" id="IPR014327">
    <property type="entry name" value="RNA_pol_sigma70_bacteroid"/>
</dbReference>
<dbReference type="Pfam" id="PF08281">
    <property type="entry name" value="Sigma70_r4_2"/>
    <property type="match status" value="1"/>
</dbReference>
<feature type="domain" description="RNA polymerase sigma-70 region 2" evidence="6">
    <location>
        <begin position="13"/>
        <end position="77"/>
    </location>
</feature>